<evidence type="ECO:0000259" key="4">
    <source>
        <dbReference type="PROSITE" id="PS51910"/>
    </source>
</evidence>
<dbReference type="AlphaFoldDB" id="A0AAW5JR24"/>
<dbReference type="GO" id="GO:0005975">
    <property type="term" value="P:carbohydrate metabolic process"/>
    <property type="evidence" value="ECO:0007669"/>
    <property type="project" value="InterPro"/>
</dbReference>
<dbReference type="GO" id="GO:0012505">
    <property type="term" value="C:endomembrane system"/>
    <property type="evidence" value="ECO:0007669"/>
    <property type="project" value="TreeGrafter"/>
</dbReference>
<dbReference type="Gene3D" id="3.20.20.80">
    <property type="entry name" value="Glycosidases"/>
    <property type="match status" value="1"/>
</dbReference>
<dbReference type="Pfam" id="PF01476">
    <property type="entry name" value="LysM"/>
    <property type="match status" value="2"/>
</dbReference>
<dbReference type="PANTHER" id="PTHR46066">
    <property type="entry name" value="CHITINASE DOMAIN-CONTAINING PROTEIN 1 FAMILY MEMBER"/>
    <property type="match status" value="1"/>
</dbReference>
<evidence type="ECO:0000259" key="3">
    <source>
        <dbReference type="PROSITE" id="PS51782"/>
    </source>
</evidence>
<dbReference type="RefSeq" id="WP_256304250.1">
    <property type="nucleotide sequence ID" value="NZ_JANFYS010000021.1"/>
</dbReference>
<dbReference type="InterPro" id="IPR029070">
    <property type="entry name" value="Chitinase_insertion_sf"/>
</dbReference>
<gene>
    <name evidence="5" type="ORF">NE579_10720</name>
</gene>
<dbReference type="Gene3D" id="3.10.350.10">
    <property type="entry name" value="LysM domain"/>
    <property type="match status" value="2"/>
</dbReference>
<feature type="domain" description="LysM" evidence="3">
    <location>
        <begin position="51"/>
        <end position="96"/>
    </location>
</feature>
<dbReference type="GO" id="GO:0016798">
    <property type="term" value="F:hydrolase activity, acting on glycosyl bonds"/>
    <property type="evidence" value="ECO:0007669"/>
    <property type="project" value="UniProtKB-KW"/>
</dbReference>
<accession>A0AAW5JR24</accession>
<dbReference type="Gene3D" id="3.10.50.10">
    <property type="match status" value="1"/>
</dbReference>
<dbReference type="InterPro" id="IPR041704">
    <property type="entry name" value="CFLE_GH18"/>
</dbReference>
<dbReference type="SMART" id="SM00257">
    <property type="entry name" value="LysM"/>
    <property type="match status" value="2"/>
</dbReference>
<dbReference type="PROSITE" id="PS51782">
    <property type="entry name" value="LYSM"/>
    <property type="match status" value="2"/>
</dbReference>
<keyword evidence="2" id="KW-0326">Glycosidase</keyword>
<dbReference type="InterPro" id="IPR018392">
    <property type="entry name" value="LysM"/>
</dbReference>
<evidence type="ECO:0000256" key="2">
    <source>
        <dbReference type="ARBA" id="ARBA00023295"/>
    </source>
</evidence>
<dbReference type="EMBL" id="JANFYS010000021">
    <property type="protein sequence ID" value="MCQ4770926.1"/>
    <property type="molecule type" value="Genomic_DNA"/>
</dbReference>
<sequence length="429" mass="47485">MEIYVVQAGDTLNAIAQRSGLSAERIASENRLFPPYELVVGQTLVLRFPDQVYTARSGDTLYSVARASGVPVRQLYRNNTVLEGSPTLYSGQTVVLSYQGDSAKYPPIAVNGYAYPFIDPGLLRRTLPFLTYITPFTYGIQPDGALVPLEDQALLTAARNVGTGALMHLSTLTDEGSFSNELASLVLNDQDVQGVLIDNVLNTLEAKGYSGLDVDFEFVFPQDAAAYASFIRRLRERLNPRGYPVVVALAPKTSADQPGLLYEGHDYRALGAAADRVFLMTYEWGYTYGPPMAVAPLPNVRSVVEYALTEIPSGQIWLGIPAYGYDWPLPFRQGETRATSISPQYAISLARRYGVAIQYDETAQAPWFRYTDERGTAHEVWFEDARSIAAKLSLIPEYGLSGAGYWNLMRPFAQNWLVLDSLFHIQDPV</sequence>
<evidence type="ECO:0000313" key="6">
    <source>
        <dbReference type="Proteomes" id="UP001204562"/>
    </source>
</evidence>
<dbReference type="InterPro" id="IPR017853">
    <property type="entry name" value="GH"/>
</dbReference>
<dbReference type="SUPFAM" id="SSF51445">
    <property type="entry name" value="(Trans)glycosidases"/>
    <property type="match status" value="1"/>
</dbReference>
<dbReference type="CDD" id="cd00118">
    <property type="entry name" value="LysM"/>
    <property type="match status" value="2"/>
</dbReference>
<dbReference type="InterPro" id="IPR001223">
    <property type="entry name" value="Glyco_hydro18_cat"/>
</dbReference>
<dbReference type="PROSITE" id="PS51910">
    <property type="entry name" value="GH18_2"/>
    <property type="match status" value="1"/>
</dbReference>
<evidence type="ECO:0000256" key="1">
    <source>
        <dbReference type="ARBA" id="ARBA00022801"/>
    </source>
</evidence>
<organism evidence="5 6">
    <name type="scientific">Intestinimonas massiliensis</name>
    <name type="common">ex Afouda et al. 2020</name>
    <dbReference type="NCBI Taxonomy" id="1673721"/>
    <lineage>
        <taxon>Bacteria</taxon>
        <taxon>Bacillati</taxon>
        <taxon>Bacillota</taxon>
        <taxon>Clostridia</taxon>
        <taxon>Eubacteriales</taxon>
        <taxon>Intestinimonas</taxon>
    </lineage>
</organism>
<dbReference type="Proteomes" id="UP001204562">
    <property type="component" value="Unassembled WGS sequence"/>
</dbReference>
<dbReference type="GO" id="GO:0070492">
    <property type="term" value="F:oligosaccharide binding"/>
    <property type="evidence" value="ECO:0007669"/>
    <property type="project" value="TreeGrafter"/>
</dbReference>
<dbReference type="CDD" id="cd02874">
    <property type="entry name" value="GH18_CFLE_spore_hydrolase"/>
    <property type="match status" value="1"/>
</dbReference>
<protein>
    <submittedName>
        <fullName evidence="5">Glycosyl hydrolase family 18 protein</fullName>
    </submittedName>
</protein>
<feature type="domain" description="GH18" evidence="4">
    <location>
        <begin position="93"/>
        <end position="429"/>
    </location>
</feature>
<feature type="domain" description="LysM" evidence="3">
    <location>
        <begin position="2"/>
        <end position="46"/>
    </location>
</feature>
<keyword evidence="1 5" id="KW-0378">Hydrolase</keyword>
<dbReference type="GO" id="GO:0008061">
    <property type="term" value="F:chitin binding"/>
    <property type="evidence" value="ECO:0007669"/>
    <property type="project" value="InterPro"/>
</dbReference>
<name>A0AAW5JR24_9FIRM</name>
<dbReference type="InterPro" id="IPR011583">
    <property type="entry name" value="Chitinase_II/V-like_cat"/>
</dbReference>
<dbReference type="SMART" id="SM00636">
    <property type="entry name" value="Glyco_18"/>
    <property type="match status" value="1"/>
</dbReference>
<dbReference type="Pfam" id="PF00704">
    <property type="entry name" value="Glyco_hydro_18"/>
    <property type="match status" value="1"/>
</dbReference>
<evidence type="ECO:0000313" key="5">
    <source>
        <dbReference type="EMBL" id="MCQ4770926.1"/>
    </source>
</evidence>
<dbReference type="InterPro" id="IPR036779">
    <property type="entry name" value="LysM_dom_sf"/>
</dbReference>
<dbReference type="SUPFAM" id="SSF54106">
    <property type="entry name" value="LysM domain"/>
    <property type="match status" value="2"/>
</dbReference>
<dbReference type="PANTHER" id="PTHR46066:SF2">
    <property type="entry name" value="CHITINASE DOMAIN-CONTAINING PROTEIN 1"/>
    <property type="match status" value="1"/>
</dbReference>
<reference evidence="5" key="1">
    <citation type="submission" date="2022-06" db="EMBL/GenBank/DDBJ databases">
        <title>Isolation of gut microbiota from human fecal samples.</title>
        <authorList>
            <person name="Pamer E.G."/>
            <person name="Barat B."/>
            <person name="Waligurski E."/>
            <person name="Medina S."/>
            <person name="Paddock L."/>
            <person name="Mostad J."/>
        </authorList>
    </citation>
    <scope>NUCLEOTIDE SEQUENCE</scope>
    <source>
        <strain evidence="5">DFI.9.91</strain>
    </source>
</reference>
<comment type="caution">
    <text evidence="5">The sequence shown here is derived from an EMBL/GenBank/DDBJ whole genome shotgun (WGS) entry which is preliminary data.</text>
</comment>
<proteinExistence type="predicted"/>